<keyword evidence="1" id="KW-1185">Reference proteome</keyword>
<dbReference type="Proteomes" id="UP000887540">
    <property type="component" value="Unplaced"/>
</dbReference>
<protein>
    <submittedName>
        <fullName evidence="2">Uncharacterized protein</fullName>
    </submittedName>
</protein>
<dbReference type="AlphaFoldDB" id="A0A914C8K0"/>
<accession>A0A914C8K0</accession>
<proteinExistence type="predicted"/>
<organism evidence="1 2">
    <name type="scientific">Acrobeloides nanus</name>
    <dbReference type="NCBI Taxonomy" id="290746"/>
    <lineage>
        <taxon>Eukaryota</taxon>
        <taxon>Metazoa</taxon>
        <taxon>Ecdysozoa</taxon>
        <taxon>Nematoda</taxon>
        <taxon>Chromadorea</taxon>
        <taxon>Rhabditida</taxon>
        <taxon>Tylenchina</taxon>
        <taxon>Cephalobomorpha</taxon>
        <taxon>Cephaloboidea</taxon>
        <taxon>Cephalobidae</taxon>
        <taxon>Acrobeloides</taxon>
    </lineage>
</organism>
<evidence type="ECO:0000313" key="2">
    <source>
        <dbReference type="WBParaSite" id="ACRNAN_Path_572.g2145.t1"/>
    </source>
</evidence>
<name>A0A914C8K0_9BILA</name>
<dbReference type="WBParaSite" id="ACRNAN_Path_572.g2145.t1">
    <property type="protein sequence ID" value="ACRNAN_Path_572.g2145.t1"/>
    <property type="gene ID" value="ACRNAN_Path_572.g2145"/>
</dbReference>
<evidence type="ECO:0000313" key="1">
    <source>
        <dbReference type="Proteomes" id="UP000887540"/>
    </source>
</evidence>
<reference evidence="2" key="1">
    <citation type="submission" date="2022-11" db="UniProtKB">
        <authorList>
            <consortium name="WormBaseParasite"/>
        </authorList>
    </citation>
    <scope>IDENTIFICATION</scope>
</reference>
<sequence>MAIFGFDAGLETLREVVDNTGQLFQCDFVPCLDQLENRSNIAWHLSNRFFLASSVNFCLFWNLNAFSPRSSCRILRALLSDIPNFLPGFLPEFTLLVEFR</sequence>